<dbReference type="Gene3D" id="1.10.10.10">
    <property type="entry name" value="Winged helix-like DNA-binding domain superfamily/Winged helix DNA-binding domain"/>
    <property type="match status" value="1"/>
</dbReference>
<evidence type="ECO:0000256" key="2">
    <source>
        <dbReference type="ARBA" id="ARBA00023125"/>
    </source>
</evidence>
<dbReference type="InterPro" id="IPR036388">
    <property type="entry name" value="WH-like_DNA-bd_sf"/>
</dbReference>
<evidence type="ECO:0000256" key="1">
    <source>
        <dbReference type="ARBA" id="ARBA00023015"/>
    </source>
</evidence>
<evidence type="ECO:0000256" key="3">
    <source>
        <dbReference type="ARBA" id="ARBA00023163"/>
    </source>
</evidence>
<dbReference type="Pfam" id="PF13545">
    <property type="entry name" value="HTH_Crp_2"/>
    <property type="match status" value="1"/>
</dbReference>
<dbReference type="InterPro" id="IPR018490">
    <property type="entry name" value="cNMP-bd_dom_sf"/>
</dbReference>
<feature type="domain" description="Response regulatory" evidence="6">
    <location>
        <begin position="3"/>
        <end position="122"/>
    </location>
</feature>
<dbReference type="PROSITE" id="PS50042">
    <property type="entry name" value="CNMP_BINDING_3"/>
    <property type="match status" value="1"/>
</dbReference>
<dbReference type="CDD" id="cd00156">
    <property type="entry name" value="REC"/>
    <property type="match status" value="1"/>
</dbReference>
<dbReference type="SMART" id="SM00100">
    <property type="entry name" value="cNMP"/>
    <property type="match status" value="1"/>
</dbReference>
<evidence type="ECO:0000259" key="5">
    <source>
        <dbReference type="PROSITE" id="PS50042"/>
    </source>
</evidence>
<dbReference type="Pfam" id="PF00072">
    <property type="entry name" value="Response_reg"/>
    <property type="match status" value="1"/>
</dbReference>
<dbReference type="InterPro" id="IPR001789">
    <property type="entry name" value="Sig_transdc_resp-reg_receiver"/>
</dbReference>
<dbReference type="SUPFAM" id="SSF46785">
    <property type="entry name" value="Winged helix' DNA-binding domain"/>
    <property type="match status" value="1"/>
</dbReference>
<dbReference type="InterPro" id="IPR012318">
    <property type="entry name" value="HTH_CRP"/>
</dbReference>
<evidence type="ECO:0000313" key="8">
    <source>
        <dbReference type="EMBL" id="NRT19612.1"/>
    </source>
</evidence>
<dbReference type="Gene3D" id="2.60.120.10">
    <property type="entry name" value="Jelly Rolls"/>
    <property type="match status" value="1"/>
</dbReference>
<feature type="domain" description="Cyclic nucleotide-binding" evidence="5">
    <location>
        <begin position="171"/>
        <end position="247"/>
    </location>
</feature>
<feature type="domain" description="HTH crp-type" evidence="7">
    <location>
        <begin position="277"/>
        <end position="346"/>
    </location>
</feature>
<comment type="caution">
    <text evidence="4">Lacks conserved residue(s) required for the propagation of feature annotation.</text>
</comment>
<evidence type="ECO:0000313" key="9">
    <source>
        <dbReference type="Proteomes" id="UP000779507"/>
    </source>
</evidence>
<dbReference type="SUPFAM" id="SSF51206">
    <property type="entry name" value="cAMP-binding domain-like"/>
    <property type="match status" value="1"/>
</dbReference>
<dbReference type="CDD" id="cd00038">
    <property type="entry name" value="CAP_ED"/>
    <property type="match status" value="1"/>
</dbReference>
<dbReference type="InterPro" id="IPR050397">
    <property type="entry name" value="Env_Response_Regulators"/>
</dbReference>
<dbReference type="InterPro" id="IPR000595">
    <property type="entry name" value="cNMP-bd_dom"/>
</dbReference>
<evidence type="ECO:0000259" key="7">
    <source>
        <dbReference type="PROSITE" id="PS51063"/>
    </source>
</evidence>
<dbReference type="SMART" id="SM00419">
    <property type="entry name" value="HTH_CRP"/>
    <property type="match status" value="1"/>
</dbReference>
<dbReference type="Gene3D" id="3.40.50.2300">
    <property type="match status" value="1"/>
</dbReference>
<name>A0ABX2FRP2_9BACT</name>
<dbReference type="PROSITE" id="PS51063">
    <property type="entry name" value="HTH_CRP_2"/>
    <property type="match status" value="1"/>
</dbReference>
<keyword evidence="1" id="KW-0805">Transcription regulation</keyword>
<comment type="caution">
    <text evidence="8">The sequence shown here is derived from an EMBL/GenBank/DDBJ whole genome shotgun (WGS) entry which is preliminary data.</text>
</comment>
<proteinExistence type="predicted"/>
<dbReference type="PANTHER" id="PTHR24567:SF68">
    <property type="entry name" value="DNA-BINDING TRANSCRIPTIONAL DUAL REGULATOR CRP"/>
    <property type="match status" value="1"/>
</dbReference>
<reference evidence="8 9" key="1">
    <citation type="submission" date="2020-05" db="EMBL/GenBank/DDBJ databases">
        <title>Genomic Encyclopedia of Type Strains, Phase IV (KMG-V): Genome sequencing to study the core and pangenomes of soil and plant-associated prokaryotes.</title>
        <authorList>
            <person name="Whitman W."/>
        </authorList>
    </citation>
    <scope>NUCLEOTIDE SEQUENCE [LARGE SCALE GENOMIC DNA]</scope>
    <source>
        <strain evidence="8 9">9A</strain>
    </source>
</reference>
<dbReference type="Pfam" id="PF00027">
    <property type="entry name" value="cNMP_binding"/>
    <property type="match status" value="1"/>
</dbReference>
<gene>
    <name evidence="8" type="ORF">HNP98_002444</name>
</gene>
<evidence type="ECO:0000256" key="4">
    <source>
        <dbReference type="PROSITE-ProRule" id="PRU00169"/>
    </source>
</evidence>
<dbReference type="EMBL" id="JABSNP010000010">
    <property type="protein sequence ID" value="NRT19612.1"/>
    <property type="molecule type" value="Genomic_DNA"/>
</dbReference>
<dbReference type="RefSeq" id="WP_173810327.1">
    <property type="nucleotide sequence ID" value="NZ_JABSNP010000010.1"/>
</dbReference>
<organism evidence="8 9">
    <name type="scientific">Hymenobacter caeli</name>
    <dbReference type="NCBI Taxonomy" id="2735894"/>
    <lineage>
        <taxon>Bacteria</taxon>
        <taxon>Pseudomonadati</taxon>
        <taxon>Bacteroidota</taxon>
        <taxon>Cytophagia</taxon>
        <taxon>Cytophagales</taxon>
        <taxon>Hymenobacteraceae</taxon>
        <taxon>Hymenobacter</taxon>
    </lineage>
</organism>
<keyword evidence="2" id="KW-0238">DNA-binding</keyword>
<keyword evidence="3" id="KW-0804">Transcription</keyword>
<dbReference type="InterPro" id="IPR014710">
    <property type="entry name" value="RmlC-like_jellyroll"/>
</dbReference>
<evidence type="ECO:0000259" key="6">
    <source>
        <dbReference type="PROSITE" id="PS50110"/>
    </source>
</evidence>
<dbReference type="InterPro" id="IPR011006">
    <property type="entry name" value="CheY-like_superfamily"/>
</dbReference>
<dbReference type="Proteomes" id="UP000779507">
    <property type="component" value="Unassembled WGS sequence"/>
</dbReference>
<dbReference type="PANTHER" id="PTHR24567">
    <property type="entry name" value="CRP FAMILY TRANSCRIPTIONAL REGULATORY PROTEIN"/>
    <property type="match status" value="1"/>
</dbReference>
<dbReference type="InterPro" id="IPR036390">
    <property type="entry name" value="WH_DNA-bd_sf"/>
</dbReference>
<dbReference type="SMART" id="SM00448">
    <property type="entry name" value="REC"/>
    <property type="match status" value="1"/>
</dbReference>
<dbReference type="SUPFAM" id="SSF52172">
    <property type="entry name" value="CheY-like"/>
    <property type="match status" value="1"/>
</dbReference>
<keyword evidence="9" id="KW-1185">Reference proteome</keyword>
<sequence>MKTILLLADDPADRERLAALLELAGYGVHTAPTGPAGLALALAHLPDLVLCAVGLPGLPGLDGYAVLAHFTQHPRLAGVPFLLLASGPDHAGQRRAMALGADDYLAPPLADDELLGAIAGRLDRFRHLQAGHDLAAPGGLGEFVEDARATARLDHLAGHRKAHAVRRRQDVYLEGDEATRAYFVQAGRLKTLKTDTEGKELITGLYGPGEFLGYLPLLEHTPHRDSAVAIDDSELIYISAEDFTQLLHHAEVGPQFMRLLAGRVSEREQQLLDMAYHSVRRRVADALLRLHAQAGGTAATAIELAREDMAALVGTAPESLIRAIREFKQAGLLELTARTIRLLEPDKLRHTPW</sequence>
<protein>
    <submittedName>
        <fullName evidence="8">CRP-like cAMP-binding protein</fullName>
    </submittedName>
</protein>
<accession>A0ABX2FRP2</accession>
<dbReference type="PROSITE" id="PS50110">
    <property type="entry name" value="RESPONSE_REGULATORY"/>
    <property type="match status" value="1"/>
</dbReference>